<name>A0ABN9NSM5_9MYCO</name>
<dbReference type="PROSITE" id="PS50887">
    <property type="entry name" value="GGDEF"/>
    <property type="match status" value="1"/>
</dbReference>
<dbReference type="Gene3D" id="3.30.70.270">
    <property type="match status" value="1"/>
</dbReference>
<feature type="domain" description="GGDEF" evidence="2">
    <location>
        <begin position="221"/>
        <end position="350"/>
    </location>
</feature>
<feature type="transmembrane region" description="Helical" evidence="1">
    <location>
        <begin position="54"/>
        <end position="73"/>
    </location>
</feature>
<feature type="transmembrane region" description="Helical" evidence="1">
    <location>
        <begin position="160"/>
        <end position="179"/>
    </location>
</feature>
<dbReference type="PANTHER" id="PTHR45138:SF9">
    <property type="entry name" value="DIGUANYLATE CYCLASE DGCM-RELATED"/>
    <property type="match status" value="1"/>
</dbReference>
<dbReference type="SUPFAM" id="SSF55073">
    <property type="entry name" value="Nucleotide cyclase"/>
    <property type="match status" value="1"/>
</dbReference>
<dbReference type="InterPro" id="IPR029787">
    <property type="entry name" value="Nucleotide_cyclase"/>
</dbReference>
<dbReference type="GO" id="GO:0052621">
    <property type="term" value="F:diguanylate cyclase activity"/>
    <property type="evidence" value="ECO:0007669"/>
    <property type="project" value="UniProtKB-EC"/>
</dbReference>
<dbReference type="Pfam" id="PF00990">
    <property type="entry name" value="GGDEF"/>
    <property type="match status" value="1"/>
</dbReference>
<keyword evidence="1" id="KW-0812">Transmembrane</keyword>
<dbReference type="PANTHER" id="PTHR45138">
    <property type="entry name" value="REGULATORY COMPONENTS OF SENSORY TRANSDUCTION SYSTEM"/>
    <property type="match status" value="1"/>
</dbReference>
<dbReference type="CDD" id="cd01949">
    <property type="entry name" value="GGDEF"/>
    <property type="match status" value="1"/>
</dbReference>
<dbReference type="InterPro" id="IPR050469">
    <property type="entry name" value="Diguanylate_Cyclase"/>
</dbReference>
<organism evidence="3 4">
    <name type="scientific">[Mycobacterium] wendilense</name>
    <dbReference type="NCBI Taxonomy" id="3064284"/>
    <lineage>
        <taxon>Bacteria</taxon>
        <taxon>Bacillati</taxon>
        <taxon>Actinomycetota</taxon>
        <taxon>Actinomycetes</taxon>
        <taxon>Mycobacteriales</taxon>
        <taxon>Mycobacteriaceae</taxon>
        <taxon>Mycolicibacter</taxon>
    </lineage>
</organism>
<feature type="transmembrane region" description="Helical" evidence="1">
    <location>
        <begin position="128"/>
        <end position="148"/>
    </location>
</feature>
<evidence type="ECO:0000259" key="2">
    <source>
        <dbReference type="PROSITE" id="PS50887"/>
    </source>
</evidence>
<keyword evidence="3" id="KW-0808">Transferase</keyword>
<protein>
    <submittedName>
        <fullName evidence="3">GGDEF domain-containing protein</fullName>
        <ecNumber evidence="3">2.7.7.65</ecNumber>
    </submittedName>
</protein>
<keyword evidence="1" id="KW-1133">Transmembrane helix</keyword>
<feature type="transmembrane region" description="Helical" evidence="1">
    <location>
        <begin position="21"/>
        <end position="42"/>
    </location>
</feature>
<proteinExistence type="predicted"/>
<feature type="transmembrane region" description="Helical" evidence="1">
    <location>
        <begin position="106"/>
        <end position="123"/>
    </location>
</feature>
<evidence type="ECO:0000313" key="3">
    <source>
        <dbReference type="EMBL" id="CAJ1578328.1"/>
    </source>
</evidence>
<sequence length="357" mass="38222">MATSSYRFMTEAIRASGYLRTLKFAVGAFCFAMAVLGCVTLLHPLGPQSAIGRIAQFTFAVSALAVGIWWMVARWPSFRAAVVFMAWADLGLMIAAITASSPEARITTVINMSLVGVFASFLMGPKVLAAHCAAACALIFGLAAQAVASGERTWFDTYMFVTPALVAVVVMPIVIQVVIEGGRRAVARTARQALRDPMTGLRNRRGMYESMRRVVRGRREAVLVAAAIDLDRFKQLNDDHGHQRGDDALRAVADALRSSIRTGDVAARLGGDEFVVMAAMASVDGVGSFTERMRTAMEAVTGTITASVGIACVAGELGGGELIDEVLRRADRAMYEAKRQGGNRLVSPVQPTGQDLR</sequence>
<dbReference type="EMBL" id="OY726395">
    <property type="protein sequence ID" value="CAJ1578328.1"/>
    <property type="molecule type" value="Genomic_DNA"/>
</dbReference>
<dbReference type="InterPro" id="IPR000160">
    <property type="entry name" value="GGDEF_dom"/>
</dbReference>
<evidence type="ECO:0000256" key="1">
    <source>
        <dbReference type="SAM" id="Phobius"/>
    </source>
</evidence>
<dbReference type="NCBIfam" id="TIGR00254">
    <property type="entry name" value="GGDEF"/>
    <property type="match status" value="1"/>
</dbReference>
<dbReference type="SMART" id="SM00267">
    <property type="entry name" value="GGDEF"/>
    <property type="match status" value="1"/>
</dbReference>
<keyword evidence="4" id="KW-1185">Reference proteome</keyword>
<keyword evidence="1" id="KW-0472">Membrane</keyword>
<dbReference type="EC" id="2.7.7.65" evidence="3"/>
<feature type="transmembrane region" description="Helical" evidence="1">
    <location>
        <begin position="80"/>
        <end position="100"/>
    </location>
</feature>
<gene>
    <name evidence="3" type="ORF">MU0050_000028</name>
</gene>
<dbReference type="RefSeq" id="WP_316513481.1">
    <property type="nucleotide sequence ID" value="NZ_OY726395.1"/>
</dbReference>
<dbReference type="Proteomes" id="UP001190466">
    <property type="component" value="Chromosome"/>
</dbReference>
<dbReference type="InterPro" id="IPR043128">
    <property type="entry name" value="Rev_trsase/Diguanyl_cyclase"/>
</dbReference>
<reference evidence="3 4" key="1">
    <citation type="submission" date="2023-08" db="EMBL/GenBank/DDBJ databases">
        <authorList>
            <person name="Folkvardsen B D."/>
            <person name="Norman A."/>
        </authorList>
    </citation>
    <scope>NUCLEOTIDE SEQUENCE [LARGE SCALE GENOMIC DNA]</scope>
    <source>
        <strain evidence="3 4">Mu0050</strain>
    </source>
</reference>
<keyword evidence="3" id="KW-0548">Nucleotidyltransferase</keyword>
<accession>A0ABN9NSM5</accession>
<evidence type="ECO:0000313" key="4">
    <source>
        <dbReference type="Proteomes" id="UP001190466"/>
    </source>
</evidence>